<feature type="domain" description="HTH lacI-type" evidence="4">
    <location>
        <begin position="13"/>
        <end position="67"/>
    </location>
</feature>
<organism evidence="5 6">
    <name type="scientific">Kribbella amoyensis</name>
    <dbReference type="NCBI Taxonomy" id="996641"/>
    <lineage>
        <taxon>Bacteria</taxon>
        <taxon>Bacillati</taxon>
        <taxon>Actinomycetota</taxon>
        <taxon>Actinomycetes</taxon>
        <taxon>Propionibacteriales</taxon>
        <taxon>Kribbellaceae</taxon>
        <taxon>Kribbella</taxon>
    </lineage>
</organism>
<evidence type="ECO:0000256" key="3">
    <source>
        <dbReference type="ARBA" id="ARBA00023163"/>
    </source>
</evidence>
<dbReference type="PANTHER" id="PTHR30146:SF153">
    <property type="entry name" value="LACTOSE OPERON REPRESSOR"/>
    <property type="match status" value="1"/>
</dbReference>
<dbReference type="SUPFAM" id="SSF47413">
    <property type="entry name" value="lambda repressor-like DNA-binding domains"/>
    <property type="match status" value="1"/>
</dbReference>
<evidence type="ECO:0000259" key="4">
    <source>
        <dbReference type="PROSITE" id="PS50932"/>
    </source>
</evidence>
<dbReference type="Proteomes" id="UP000318380">
    <property type="component" value="Unassembled WGS sequence"/>
</dbReference>
<dbReference type="PROSITE" id="PS00356">
    <property type="entry name" value="HTH_LACI_1"/>
    <property type="match status" value="1"/>
</dbReference>
<gene>
    <name evidence="5" type="ORF">FB561_3738</name>
</gene>
<dbReference type="AlphaFoldDB" id="A0A561BUY1"/>
<evidence type="ECO:0000313" key="5">
    <source>
        <dbReference type="EMBL" id="TWD82603.1"/>
    </source>
</evidence>
<dbReference type="InterPro" id="IPR000843">
    <property type="entry name" value="HTH_LacI"/>
</dbReference>
<dbReference type="SUPFAM" id="SSF53822">
    <property type="entry name" value="Periplasmic binding protein-like I"/>
    <property type="match status" value="1"/>
</dbReference>
<evidence type="ECO:0000256" key="1">
    <source>
        <dbReference type="ARBA" id="ARBA00023015"/>
    </source>
</evidence>
<keyword evidence="6" id="KW-1185">Reference proteome</keyword>
<dbReference type="Gene3D" id="1.10.260.40">
    <property type="entry name" value="lambda repressor-like DNA-binding domains"/>
    <property type="match status" value="1"/>
</dbReference>
<dbReference type="EMBL" id="VIVK01000001">
    <property type="protein sequence ID" value="TWD82603.1"/>
    <property type="molecule type" value="Genomic_DNA"/>
</dbReference>
<dbReference type="SMART" id="SM00354">
    <property type="entry name" value="HTH_LACI"/>
    <property type="match status" value="1"/>
</dbReference>
<sequence length="342" mass="37421">MPKDQRPATPAAVSVRDVAALARVSPTTVSNVLSGNRRVSEETQDRVRWAIDQLGYRPNLSARNLRLNRTGLIAVAVPEIDVPYFAELIRHVVQGAREHGYTVLVDQTEGRIEAEQFVVDGMNRGMVDGILLSPLGMTRAEYDQRRDDTPLVLLGERIVGKGIDHVGIDNVAAAEDATRHLADRGRRRIAAIGHQTPRGGGTAPQRTKGYRKALRSAGLPYDPTLVVPTRNYHRLDGAQAMADLLDSGALPDAVFCYTDLLALGALHTLHQRGLKVPDEVAVIGIDDIDEGRYSLPTLTTISPNKPTIAQTALDLLLTRITTKEQDPQQVVIPHTLEQREST</sequence>
<dbReference type="OrthoDB" id="37081at2"/>
<dbReference type="InterPro" id="IPR046335">
    <property type="entry name" value="LacI/GalR-like_sensor"/>
</dbReference>
<evidence type="ECO:0000256" key="2">
    <source>
        <dbReference type="ARBA" id="ARBA00023125"/>
    </source>
</evidence>
<dbReference type="GO" id="GO:0000976">
    <property type="term" value="F:transcription cis-regulatory region binding"/>
    <property type="evidence" value="ECO:0007669"/>
    <property type="project" value="TreeGrafter"/>
</dbReference>
<evidence type="ECO:0000313" key="6">
    <source>
        <dbReference type="Proteomes" id="UP000318380"/>
    </source>
</evidence>
<keyword evidence="2" id="KW-0238">DNA-binding</keyword>
<proteinExistence type="predicted"/>
<dbReference type="Pfam" id="PF13377">
    <property type="entry name" value="Peripla_BP_3"/>
    <property type="match status" value="1"/>
</dbReference>
<protein>
    <submittedName>
        <fullName evidence="5">LacI family transcriptional regulator</fullName>
    </submittedName>
</protein>
<dbReference type="PANTHER" id="PTHR30146">
    <property type="entry name" value="LACI-RELATED TRANSCRIPTIONAL REPRESSOR"/>
    <property type="match status" value="1"/>
</dbReference>
<dbReference type="GO" id="GO:0003700">
    <property type="term" value="F:DNA-binding transcription factor activity"/>
    <property type="evidence" value="ECO:0007669"/>
    <property type="project" value="TreeGrafter"/>
</dbReference>
<keyword evidence="1" id="KW-0805">Transcription regulation</keyword>
<dbReference type="Pfam" id="PF00356">
    <property type="entry name" value="LacI"/>
    <property type="match status" value="1"/>
</dbReference>
<dbReference type="CDD" id="cd06267">
    <property type="entry name" value="PBP1_LacI_sugar_binding-like"/>
    <property type="match status" value="1"/>
</dbReference>
<keyword evidence="3" id="KW-0804">Transcription</keyword>
<accession>A0A561BUY1</accession>
<dbReference type="InterPro" id="IPR028082">
    <property type="entry name" value="Peripla_BP_I"/>
</dbReference>
<name>A0A561BUY1_9ACTN</name>
<dbReference type="CDD" id="cd01392">
    <property type="entry name" value="HTH_LacI"/>
    <property type="match status" value="1"/>
</dbReference>
<dbReference type="InterPro" id="IPR010982">
    <property type="entry name" value="Lambda_DNA-bd_dom_sf"/>
</dbReference>
<dbReference type="Gene3D" id="3.40.50.2300">
    <property type="match status" value="2"/>
</dbReference>
<dbReference type="PROSITE" id="PS50932">
    <property type="entry name" value="HTH_LACI_2"/>
    <property type="match status" value="1"/>
</dbReference>
<dbReference type="RefSeq" id="WP_145808313.1">
    <property type="nucleotide sequence ID" value="NZ_VIVK01000001.1"/>
</dbReference>
<comment type="caution">
    <text evidence="5">The sequence shown here is derived from an EMBL/GenBank/DDBJ whole genome shotgun (WGS) entry which is preliminary data.</text>
</comment>
<reference evidence="5 6" key="1">
    <citation type="submission" date="2019-06" db="EMBL/GenBank/DDBJ databases">
        <title>Sequencing the genomes of 1000 actinobacteria strains.</title>
        <authorList>
            <person name="Klenk H.-P."/>
        </authorList>
    </citation>
    <scope>NUCLEOTIDE SEQUENCE [LARGE SCALE GENOMIC DNA]</scope>
    <source>
        <strain evidence="5 6">DSM 24683</strain>
    </source>
</reference>